<evidence type="ECO:0000256" key="1">
    <source>
        <dbReference type="SAM" id="SignalP"/>
    </source>
</evidence>
<feature type="chain" id="PRO_5002434513" evidence="1">
    <location>
        <begin position="26"/>
        <end position="56"/>
    </location>
</feature>
<accession>A0A0E9WDD4</accession>
<feature type="signal peptide" evidence="1">
    <location>
        <begin position="1"/>
        <end position="25"/>
    </location>
</feature>
<reference evidence="2" key="2">
    <citation type="journal article" date="2015" name="Fish Shellfish Immunol.">
        <title>Early steps in the European eel (Anguilla anguilla)-Vibrio vulnificus interaction in the gills: Role of the RtxA13 toxin.</title>
        <authorList>
            <person name="Callol A."/>
            <person name="Pajuelo D."/>
            <person name="Ebbesson L."/>
            <person name="Teles M."/>
            <person name="MacKenzie S."/>
            <person name="Amaro C."/>
        </authorList>
    </citation>
    <scope>NUCLEOTIDE SEQUENCE</scope>
</reference>
<reference evidence="2" key="1">
    <citation type="submission" date="2014-11" db="EMBL/GenBank/DDBJ databases">
        <authorList>
            <person name="Amaro Gonzalez C."/>
        </authorList>
    </citation>
    <scope>NUCLEOTIDE SEQUENCE</scope>
</reference>
<sequence length="56" mass="6447">MMLLKLIQLSGNCVILLLVFTSTRLMHNTNHNTNTVTLQLQPDELVINGEWKVFHL</sequence>
<dbReference type="EMBL" id="GBXM01020230">
    <property type="protein sequence ID" value="JAH88347.1"/>
    <property type="molecule type" value="Transcribed_RNA"/>
</dbReference>
<keyword evidence="1" id="KW-0732">Signal</keyword>
<evidence type="ECO:0000313" key="2">
    <source>
        <dbReference type="EMBL" id="JAH88347.1"/>
    </source>
</evidence>
<dbReference type="AlphaFoldDB" id="A0A0E9WDD4"/>
<proteinExistence type="predicted"/>
<protein>
    <submittedName>
        <fullName evidence="2">Uncharacterized protein</fullName>
    </submittedName>
</protein>
<name>A0A0E9WDD4_ANGAN</name>
<organism evidence="2">
    <name type="scientific">Anguilla anguilla</name>
    <name type="common">European freshwater eel</name>
    <name type="synonym">Muraena anguilla</name>
    <dbReference type="NCBI Taxonomy" id="7936"/>
    <lineage>
        <taxon>Eukaryota</taxon>
        <taxon>Metazoa</taxon>
        <taxon>Chordata</taxon>
        <taxon>Craniata</taxon>
        <taxon>Vertebrata</taxon>
        <taxon>Euteleostomi</taxon>
        <taxon>Actinopterygii</taxon>
        <taxon>Neopterygii</taxon>
        <taxon>Teleostei</taxon>
        <taxon>Anguilliformes</taxon>
        <taxon>Anguillidae</taxon>
        <taxon>Anguilla</taxon>
    </lineage>
</organism>